<dbReference type="EMBL" id="CP008884">
    <property type="protein sequence ID" value="AIF48207.1"/>
    <property type="molecule type" value="Genomic_DNA"/>
</dbReference>
<accession>A0A075K3D0</accession>
<keyword evidence="1" id="KW-0812">Transmembrane</keyword>
<keyword evidence="1" id="KW-1133">Transmembrane helix</keyword>
<dbReference type="AlphaFoldDB" id="A0A075K3D0"/>
<gene>
    <name evidence="2" type="ORF">HY57_13575</name>
</gene>
<dbReference type="HOGENOM" id="CLU_2166970_0_0_6"/>
<evidence type="ECO:0000313" key="3">
    <source>
        <dbReference type="Proteomes" id="UP000027987"/>
    </source>
</evidence>
<evidence type="ECO:0000313" key="2">
    <source>
        <dbReference type="EMBL" id="AIF48207.1"/>
    </source>
</evidence>
<evidence type="ECO:0008006" key="4">
    <source>
        <dbReference type="Google" id="ProtNLM"/>
    </source>
</evidence>
<dbReference type="PATRIC" id="fig|1217721.7.peg.2800"/>
<keyword evidence="1" id="KW-0472">Membrane</keyword>
<sequence length="110" mass="11589">MLEPGQRSGNAYAVCGIGFRAVVYVALFHFIAGVAHCPGRVVEQQLALGLAHLPEGGLYFVTPTARARPAKITALADFLVSKLAAAEWKMALDGKPERSGKPARKKGAAS</sequence>
<feature type="transmembrane region" description="Helical" evidence="1">
    <location>
        <begin position="12"/>
        <end position="35"/>
    </location>
</feature>
<reference evidence="2 3" key="1">
    <citation type="submission" date="2014-07" db="EMBL/GenBank/DDBJ databases">
        <title>Complete Genome Sequence of Dyella japonica Strain A8 Isolated from Malaysian Tropical Soil.</title>
        <authorList>
            <person name="Hui R.K.H."/>
            <person name="Chen J.-W."/>
            <person name="Chan K.-G."/>
            <person name="Leung F.C.C."/>
        </authorList>
    </citation>
    <scope>NUCLEOTIDE SEQUENCE [LARGE SCALE GENOMIC DNA]</scope>
    <source>
        <strain evidence="2 3">A8</strain>
    </source>
</reference>
<name>A0A075K3D0_9GAMM</name>
<proteinExistence type="predicted"/>
<evidence type="ECO:0000256" key="1">
    <source>
        <dbReference type="SAM" id="Phobius"/>
    </source>
</evidence>
<protein>
    <recommendedName>
        <fullName evidence="4">LysR substrate-binding domain-containing protein</fullName>
    </recommendedName>
</protein>
<dbReference type="Proteomes" id="UP000027987">
    <property type="component" value="Chromosome"/>
</dbReference>
<keyword evidence="3" id="KW-1185">Reference proteome</keyword>
<dbReference type="KEGG" id="dja:HY57_13575"/>
<organism evidence="2 3">
    <name type="scientific">Dyella japonica A8</name>
    <dbReference type="NCBI Taxonomy" id="1217721"/>
    <lineage>
        <taxon>Bacteria</taxon>
        <taxon>Pseudomonadati</taxon>
        <taxon>Pseudomonadota</taxon>
        <taxon>Gammaproteobacteria</taxon>
        <taxon>Lysobacterales</taxon>
        <taxon>Rhodanobacteraceae</taxon>
        <taxon>Dyella</taxon>
    </lineage>
</organism>